<feature type="transmembrane region" description="Helical" evidence="16">
    <location>
        <begin position="461"/>
        <end position="483"/>
    </location>
</feature>
<dbReference type="CDD" id="cd18595">
    <property type="entry name" value="ABC_6TM_MRP1_2_3_6_D1_like"/>
    <property type="match status" value="1"/>
</dbReference>
<dbReference type="PROSITE" id="PS00211">
    <property type="entry name" value="ABC_TRANSPORTER_1"/>
    <property type="match status" value="2"/>
</dbReference>
<dbReference type="GO" id="GO:0008559">
    <property type="term" value="F:ABC-type xenobiotic transporter activity"/>
    <property type="evidence" value="ECO:0007669"/>
    <property type="project" value="TreeGrafter"/>
</dbReference>
<feature type="transmembrane region" description="Helical" evidence="16">
    <location>
        <begin position="437"/>
        <end position="455"/>
    </location>
</feature>
<dbReference type="GO" id="GO:0016887">
    <property type="term" value="F:ATP hydrolysis activity"/>
    <property type="evidence" value="ECO:0007669"/>
    <property type="project" value="InterPro"/>
</dbReference>
<dbReference type="SUPFAM" id="SSF90123">
    <property type="entry name" value="ABC transporter transmembrane region"/>
    <property type="match status" value="2"/>
</dbReference>
<dbReference type="InterPro" id="IPR005292">
    <property type="entry name" value="MRP"/>
</dbReference>
<evidence type="ECO:0000256" key="10">
    <source>
        <dbReference type="ARBA" id="ARBA00022840"/>
    </source>
</evidence>
<evidence type="ECO:0000256" key="2">
    <source>
        <dbReference type="ARBA" id="ARBA00004651"/>
    </source>
</evidence>
<dbReference type="InterPro" id="IPR003593">
    <property type="entry name" value="AAA+_ATPase"/>
</dbReference>
<feature type="transmembrane region" description="Helical" evidence="16">
    <location>
        <begin position="104"/>
        <end position="122"/>
    </location>
</feature>
<keyword evidence="7 16" id="KW-0812">Transmembrane</keyword>
<evidence type="ECO:0000256" key="8">
    <source>
        <dbReference type="ARBA" id="ARBA00022737"/>
    </source>
</evidence>
<evidence type="ECO:0000256" key="12">
    <source>
        <dbReference type="ARBA" id="ARBA00022989"/>
    </source>
</evidence>
<evidence type="ECO:0000313" key="19">
    <source>
        <dbReference type="EMBL" id="KAJ1097026.1"/>
    </source>
</evidence>
<evidence type="ECO:0000256" key="3">
    <source>
        <dbReference type="ARBA" id="ARBA00009726"/>
    </source>
</evidence>
<evidence type="ECO:0000256" key="13">
    <source>
        <dbReference type="ARBA" id="ARBA00023136"/>
    </source>
</evidence>
<keyword evidence="8" id="KW-0677">Repeat</keyword>
<feature type="transmembrane region" description="Helical" evidence="16">
    <location>
        <begin position="74"/>
        <end position="92"/>
    </location>
</feature>
<dbReference type="FunFam" id="1.20.1560.10:FF:000020">
    <property type="entry name" value="ABC metal ion transporter"/>
    <property type="match status" value="1"/>
</dbReference>
<dbReference type="GO" id="GO:0016323">
    <property type="term" value="C:basolateral plasma membrane"/>
    <property type="evidence" value="ECO:0007669"/>
    <property type="project" value="TreeGrafter"/>
</dbReference>
<evidence type="ECO:0000256" key="14">
    <source>
        <dbReference type="ARBA" id="ARBA00024220"/>
    </source>
</evidence>
<evidence type="ECO:0000259" key="17">
    <source>
        <dbReference type="PROSITE" id="PS50893"/>
    </source>
</evidence>
<dbReference type="GO" id="GO:0000323">
    <property type="term" value="C:lytic vacuole"/>
    <property type="evidence" value="ECO:0007669"/>
    <property type="project" value="UniProtKB-ARBA"/>
</dbReference>
<dbReference type="Gene3D" id="1.20.1560.10">
    <property type="entry name" value="ABC transporter type 1, transmembrane domain"/>
    <property type="match status" value="2"/>
</dbReference>
<organism evidence="19 20">
    <name type="scientific">Pleurodeles waltl</name>
    <name type="common">Iberian ribbed newt</name>
    <dbReference type="NCBI Taxonomy" id="8319"/>
    <lineage>
        <taxon>Eukaryota</taxon>
        <taxon>Metazoa</taxon>
        <taxon>Chordata</taxon>
        <taxon>Craniata</taxon>
        <taxon>Vertebrata</taxon>
        <taxon>Euteleostomi</taxon>
        <taxon>Amphibia</taxon>
        <taxon>Batrachia</taxon>
        <taxon>Caudata</taxon>
        <taxon>Salamandroidea</taxon>
        <taxon>Salamandridae</taxon>
        <taxon>Pleurodelinae</taxon>
        <taxon>Pleurodeles</taxon>
    </lineage>
</organism>
<evidence type="ECO:0000256" key="5">
    <source>
        <dbReference type="ARBA" id="ARBA00022475"/>
    </source>
</evidence>
<dbReference type="CDD" id="cd18603">
    <property type="entry name" value="ABC_6TM_MRP1_2_3_6_D2_like"/>
    <property type="match status" value="1"/>
</dbReference>
<feature type="domain" description="ABC transmembrane type-1" evidence="18">
    <location>
        <begin position="953"/>
        <end position="1232"/>
    </location>
</feature>
<accession>A0AAV7LZP9</accession>
<dbReference type="FunFam" id="3.40.50.300:FF:000074">
    <property type="entry name" value="Multidrug resistance-associated protein 5 isoform 1"/>
    <property type="match status" value="1"/>
</dbReference>
<evidence type="ECO:0000256" key="15">
    <source>
        <dbReference type="ARBA" id="ARBA00047523"/>
    </source>
</evidence>
<dbReference type="Pfam" id="PF24357">
    <property type="entry name" value="TMD0_ABC"/>
    <property type="match status" value="1"/>
</dbReference>
<keyword evidence="13 16" id="KW-0472">Membrane</keyword>
<protein>
    <recommendedName>
        <fullName evidence="14">ABC-type glutathione-S-conjugate transporter</fullName>
        <ecNumber evidence="14">7.6.2.3</ecNumber>
    </recommendedName>
</protein>
<dbReference type="InterPro" id="IPR003439">
    <property type="entry name" value="ABC_transporter-like_ATP-bd"/>
</dbReference>
<dbReference type="PANTHER" id="PTHR24223:SF457">
    <property type="entry name" value="ABC-TYPE GLUTATHIONE-S-CONJUGATE TRANSPORTER"/>
    <property type="match status" value="1"/>
</dbReference>
<dbReference type="NCBIfam" id="TIGR00957">
    <property type="entry name" value="MRP_assoc_pro"/>
    <property type="match status" value="1"/>
</dbReference>
<dbReference type="InterPro" id="IPR056227">
    <property type="entry name" value="TMD0_ABC"/>
</dbReference>
<evidence type="ECO:0000256" key="1">
    <source>
        <dbReference type="ARBA" id="ARBA00004128"/>
    </source>
</evidence>
<comment type="catalytic activity">
    <reaction evidence="15">
        <text>leukotriene C4(in) + ATP + H2O = leukotriene C4(out) + ADP + phosphate + H(+)</text>
        <dbReference type="Rhea" id="RHEA:38963"/>
        <dbReference type="ChEBI" id="CHEBI:15377"/>
        <dbReference type="ChEBI" id="CHEBI:15378"/>
        <dbReference type="ChEBI" id="CHEBI:30616"/>
        <dbReference type="ChEBI" id="CHEBI:43474"/>
        <dbReference type="ChEBI" id="CHEBI:57973"/>
        <dbReference type="ChEBI" id="CHEBI:456216"/>
    </reaction>
    <physiologicalReaction direction="left-to-right" evidence="15">
        <dbReference type="Rhea" id="RHEA:38964"/>
    </physiologicalReaction>
</comment>
<evidence type="ECO:0000256" key="11">
    <source>
        <dbReference type="ARBA" id="ARBA00022967"/>
    </source>
</evidence>
<dbReference type="PANTHER" id="PTHR24223">
    <property type="entry name" value="ATP-BINDING CASSETTE SUB-FAMILY C"/>
    <property type="match status" value="1"/>
</dbReference>
<dbReference type="InterPro" id="IPR027417">
    <property type="entry name" value="P-loop_NTPase"/>
</dbReference>
<dbReference type="InterPro" id="IPR050173">
    <property type="entry name" value="ABC_transporter_C-like"/>
</dbReference>
<keyword evidence="11" id="KW-1278">Translocase</keyword>
<dbReference type="EC" id="7.6.2.3" evidence="14"/>
<keyword evidence="4" id="KW-0813">Transport</keyword>
<keyword evidence="9" id="KW-0547">Nucleotide-binding</keyword>
<keyword evidence="12 16" id="KW-1133">Transmembrane helix</keyword>
<dbReference type="GO" id="GO:0015431">
    <property type="term" value="F:ABC-type glutathione S-conjugate transporter activity"/>
    <property type="evidence" value="ECO:0007669"/>
    <property type="project" value="UniProtKB-EC"/>
</dbReference>
<feature type="transmembrane region" description="Helical" evidence="16">
    <location>
        <begin position="992"/>
        <end position="1020"/>
    </location>
</feature>
<dbReference type="Gene3D" id="3.40.50.300">
    <property type="entry name" value="P-loop containing nucleotide triphosphate hydrolases"/>
    <property type="match status" value="2"/>
</dbReference>
<sequence>MNWICGENDSAAIWDLNVTWHTENPDFTPCFHNSILYWIPCIYLWICAPFYFTYLCRHDKGYIRMSHLSKAKTCIAVLLAGLCYTELFYTIWTITHHIPEPPVLLISPFLLGSTMILAVFIIQYERIQGVRSSCVLLFYWILVLLCSLFQLRSKILQNLFKDVPSDSLRFVVLCVYFALVVVQLLLSVFNDHLPFFASIKKESNPCPEAHSSFLSQITFNWFTDIMIKGYRQPLEEENIWALRASDTAEQTVSEFYKQLQKAVNEQKQSESRIMTKSRKQEKESHPVFESDEVEVLIKRPKLLMNWLVLLKIIGRAYGTYYLLASLMLLLFTFFMFINPIIMRLLLDILKDSSARSWHGFICAALLFICPCAQSVFLHQHDYICWVTGMRIKSALIGSVYKKVLIVSNAGRRNTSAGEIVNLISSDVQKLVDVATSLNYVWAAPLTIVVATYFLWQTLGVAVLAGVAVFILNVPFITGFGIRIKKLQEQQMKHKDARIKIMNEILQGVKVLKLYAWENAFLKKVQAVRQQELKFIKQAALVLASVLAVFMAVPFLVSLAMFGVYLAMDEKHVLDAQKAFVTILLLNILRIPLRTFPMSLSQSVQAFVALKRLSKFFAEEELEPDNLEHSCTPGNDIEIEDGTFSWSSTDAPCLQSINLRIPRGSLVAIVGHVGSGKTSLLSALLGEMEKLEGRVAIKGSVAYVPQQTWIPNTSFRDNVLFGRTFAEDWYNTVVDACALLPDLNILPAGEDTEIGEKGVNLSGGQKQRISVARALYRKSDVYLLDDPLSAVDAHVGQHLFEKVIGPNGLLKDKTRVLVTHGASFLSQMDTIIVMLDGKISEMGSYSDLLLQNGAFADFLQTYTCTEQNGDSDLESPTKDLKSSKVSANSAQVSHKTAVWNSKASPLKKNMTHQDQEKDQALGKLTEADKALTGKVKLSVYMEYFKIMGGLYLMLIILFYVVQETAAFFSNYWIGLWTDDPVVNGTQQNKQLRLGVYGFLGSVQVLGIFAATATVTLGGILVSKQLHYNLLYSILRCPLSFFERTPSGSLTNRFAKEMDTVDNVIPHVVMVTILLFLVILEILLIVAVATPLAAVSFIPLGLLYFFLQRFFVATSRQLKRLESVSKSPMYTHFNETLQGVGVIRAFKEQGRFIEGNHSKLDNNQRLYYFSFIANRWLGLRSDFLGNVIVFTVAVVGVICKESITPGLVGLAVMNSLRLVGVLGMAVQTATELETNSVAIERVKEYCDVQPEAAWTSTQSTALQHWPQKGEIVFTGYGLRYRSDLELALRNITVSIGEGEKIGIVGRTGAGKSSLTLGLFRILEPATGQICIDGIDISKIGLHDLRSKITIIPQDPILFSGSLRMNLDPFDSHCEEELWTALELAHLRSFVIGLPDKLDHACSEGGENLSVGQRQLVCLARALLRKTKILVLDEATAAVDLETDDLIQSTIRVQFADCTVLTIAHRLNTIMDYTRVMVFDKGHLVESGSPSDLLSQKGLFYGMAKDANII</sequence>
<feature type="transmembrane region" description="Helical" evidence="16">
    <location>
        <begin position="538"/>
        <end position="563"/>
    </location>
</feature>
<comment type="similarity">
    <text evidence="3">Belongs to the ABC transporter superfamily. ABCC family. Conjugate transporter (TC 3.A.1.208) subfamily.</text>
</comment>
<name>A0AAV7LZP9_PLEWA</name>
<feature type="transmembrane region" description="Helical" evidence="16">
    <location>
        <begin position="1062"/>
        <end position="1084"/>
    </location>
</feature>
<dbReference type="Pfam" id="PF00005">
    <property type="entry name" value="ABC_tran"/>
    <property type="match status" value="2"/>
</dbReference>
<dbReference type="Proteomes" id="UP001066276">
    <property type="component" value="Chromosome 10"/>
</dbReference>
<comment type="subcellular location">
    <subcellularLocation>
        <location evidence="2">Cell membrane</location>
        <topology evidence="2">Multi-pass membrane protein</topology>
    </subcellularLocation>
    <subcellularLocation>
        <location evidence="1">Vacuole membrane</location>
        <topology evidence="1">Multi-pass membrane protein</topology>
    </subcellularLocation>
</comment>
<comment type="caution">
    <text evidence="19">The sequence shown here is derived from an EMBL/GenBank/DDBJ whole genome shotgun (WGS) entry which is preliminary data.</text>
</comment>
<feature type="transmembrane region" description="Helical" evidence="16">
    <location>
        <begin position="134"/>
        <end position="150"/>
    </location>
</feature>
<evidence type="ECO:0000313" key="20">
    <source>
        <dbReference type="Proteomes" id="UP001066276"/>
    </source>
</evidence>
<dbReference type="InterPro" id="IPR011527">
    <property type="entry name" value="ABC1_TM_dom"/>
</dbReference>
<keyword evidence="20" id="KW-1185">Reference proteome</keyword>
<gene>
    <name evidence="19" type="ORF">NDU88_002155</name>
</gene>
<proteinExistence type="inferred from homology"/>
<dbReference type="PROSITE" id="PS50929">
    <property type="entry name" value="ABC_TM1F"/>
    <property type="match status" value="2"/>
</dbReference>
<keyword evidence="5" id="KW-1003">Cell membrane</keyword>
<dbReference type="FunFam" id="3.40.50.300:FF:000293">
    <property type="entry name" value="ATP binding cassette subfamily C member 1"/>
    <property type="match status" value="1"/>
</dbReference>
<dbReference type="InterPro" id="IPR036640">
    <property type="entry name" value="ABC1_TM_sf"/>
</dbReference>
<dbReference type="CDD" id="cd03250">
    <property type="entry name" value="ABCC_MRP_domain1"/>
    <property type="match status" value="1"/>
</dbReference>
<dbReference type="InterPro" id="IPR017871">
    <property type="entry name" value="ABC_transporter-like_CS"/>
</dbReference>
<dbReference type="GO" id="GO:0005524">
    <property type="term" value="F:ATP binding"/>
    <property type="evidence" value="ECO:0007669"/>
    <property type="project" value="UniProtKB-KW"/>
</dbReference>
<dbReference type="PROSITE" id="PS50893">
    <property type="entry name" value="ABC_TRANSPORTER_2"/>
    <property type="match status" value="2"/>
</dbReference>
<evidence type="ECO:0000259" key="18">
    <source>
        <dbReference type="PROSITE" id="PS50929"/>
    </source>
</evidence>
<feature type="transmembrane region" description="Helical" evidence="16">
    <location>
        <begin position="320"/>
        <end position="345"/>
    </location>
</feature>
<feature type="domain" description="ABC transmembrane type-1" evidence="18">
    <location>
        <begin position="322"/>
        <end position="604"/>
    </location>
</feature>
<dbReference type="GO" id="GO:0034634">
    <property type="term" value="F:glutathione transmembrane transporter activity"/>
    <property type="evidence" value="ECO:0007669"/>
    <property type="project" value="TreeGrafter"/>
</dbReference>
<evidence type="ECO:0000256" key="9">
    <source>
        <dbReference type="ARBA" id="ARBA00022741"/>
    </source>
</evidence>
<feature type="domain" description="ABC transporter" evidence="17">
    <location>
        <begin position="636"/>
        <end position="860"/>
    </location>
</feature>
<evidence type="ECO:0000256" key="7">
    <source>
        <dbReference type="ARBA" id="ARBA00022692"/>
    </source>
</evidence>
<dbReference type="Pfam" id="PF00664">
    <property type="entry name" value="ABC_membrane"/>
    <property type="match status" value="2"/>
</dbReference>
<evidence type="ECO:0000256" key="16">
    <source>
        <dbReference type="SAM" id="Phobius"/>
    </source>
</evidence>
<reference evidence="19" key="1">
    <citation type="journal article" date="2022" name="bioRxiv">
        <title>Sequencing and chromosome-scale assembly of the giantPleurodeles waltlgenome.</title>
        <authorList>
            <person name="Brown T."/>
            <person name="Elewa A."/>
            <person name="Iarovenko S."/>
            <person name="Subramanian E."/>
            <person name="Araus A.J."/>
            <person name="Petzold A."/>
            <person name="Susuki M."/>
            <person name="Suzuki K.-i.T."/>
            <person name="Hayashi T."/>
            <person name="Toyoda A."/>
            <person name="Oliveira C."/>
            <person name="Osipova E."/>
            <person name="Leigh N.D."/>
            <person name="Simon A."/>
            <person name="Yun M.H."/>
        </authorList>
    </citation>
    <scope>NUCLEOTIDE SEQUENCE</scope>
    <source>
        <strain evidence="19">20211129_DDA</strain>
        <tissue evidence="19">Liver</tissue>
    </source>
</reference>
<dbReference type="GO" id="GO:0005774">
    <property type="term" value="C:vacuolar membrane"/>
    <property type="evidence" value="ECO:0007669"/>
    <property type="project" value="UniProtKB-SubCell"/>
</dbReference>
<evidence type="ECO:0000256" key="6">
    <source>
        <dbReference type="ARBA" id="ARBA00022554"/>
    </source>
</evidence>
<feature type="transmembrane region" description="Helical" evidence="16">
    <location>
        <begin position="35"/>
        <end position="54"/>
    </location>
</feature>
<feature type="transmembrane region" description="Helical" evidence="16">
    <location>
        <begin position="949"/>
        <end position="972"/>
    </location>
</feature>
<dbReference type="EMBL" id="JANPWB010000014">
    <property type="protein sequence ID" value="KAJ1097026.1"/>
    <property type="molecule type" value="Genomic_DNA"/>
</dbReference>
<feature type="domain" description="ABC transporter" evidence="17">
    <location>
        <begin position="1264"/>
        <end position="1503"/>
    </location>
</feature>
<dbReference type="FunFam" id="1.20.1560.10:FF:000001">
    <property type="entry name" value="ATP-binding cassette subfamily C member 1"/>
    <property type="match status" value="1"/>
</dbReference>
<feature type="transmembrane region" description="Helical" evidence="16">
    <location>
        <begin position="1090"/>
        <end position="1110"/>
    </location>
</feature>
<dbReference type="CDD" id="cd03244">
    <property type="entry name" value="ABCC_MRP_domain2"/>
    <property type="match status" value="1"/>
</dbReference>
<feature type="transmembrane region" description="Helical" evidence="16">
    <location>
        <begin position="357"/>
        <end position="377"/>
    </location>
</feature>
<dbReference type="SMART" id="SM00382">
    <property type="entry name" value="AAA"/>
    <property type="match status" value="2"/>
</dbReference>
<dbReference type="SUPFAM" id="SSF52540">
    <property type="entry name" value="P-loop containing nucleoside triphosphate hydrolases"/>
    <property type="match status" value="2"/>
</dbReference>
<evidence type="ECO:0000256" key="4">
    <source>
        <dbReference type="ARBA" id="ARBA00022448"/>
    </source>
</evidence>
<keyword evidence="10" id="KW-0067">ATP-binding</keyword>
<keyword evidence="6" id="KW-0926">Vacuole</keyword>
<feature type="transmembrane region" description="Helical" evidence="16">
    <location>
        <begin position="170"/>
        <end position="189"/>
    </location>
</feature>